<dbReference type="InterPro" id="IPR037069">
    <property type="entry name" value="AcylCoA_DH/ox_N_sf"/>
</dbReference>
<evidence type="ECO:0000313" key="8">
    <source>
        <dbReference type="EMBL" id="MBB3901524.1"/>
    </source>
</evidence>
<name>A0A7W6AH87_9HYPH</name>
<organism evidence="8 9">
    <name type="scientific">Methylobacterium brachythecii</name>
    <dbReference type="NCBI Taxonomy" id="1176177"/>
    <lineage>
        <taxon>Bacteria</taxon>
        <taxon>Pseudomonadati</taxon>
        <taxon>Pseudomonadota</taxon>
        <taxon>Alphaproteobacteria</taxon>
        <taxon>Hyphomicrobiales</taxon>
        <taxon>Methylobacteriaceae</taxon>
        <taxon>Methylobacterium</taxon>
    </lineage>
</organism>
<evidence type="ECO:0000256" key="2">
    <source>
        <dbReference type="ARBA" id="ARBA00009347"/>
    </source>
</evidence>
<dbReference type="EMBL" id="BSPG01000003">
    <property type="protein sequence ID" value="GLS43094.1"/>
    <property type="molecule type" value="Genomic_DNA"/>
</dbReference>
<dbReference type="RefSeq" id="WP_183502556.1">
    <property type="nucleotide sequence ID" value="NZ_BSPG01000003.1"/>
</dbReference>
<feature type="domain" description="Acyl-CoA dehydrogenase/oxidase C-terminal" evidence="5">
    <location>
        <begin position="225"/>
        <end position="358"/>
    </location>
</feature>
<feature type="domain" description="Acyl-CoA dehydrogenase/oxidase N-terminal" evidence="6">
    <location>
        <begin position="13"/>
        <end position="92"/>
    </location>
</feature>
<evidence type="ECO:0000259" key="5">
    <source>
        <dbReference type="Pfam" id="PF00441"/>
    </source>
</evidence>
<evidence type="ECO:0000313" key="9">
    <source>
        <dbReference type="Proteomes" id="UP000517759"/>
    </source>
</evidence>
<dbReference type="InterPro" id="IPR009075">
    <property type="entry name" value="AcylCo_DH/oxidase_C"/>
</dbReference>
<reference evidence="7" key="4">
    <citation type="submission" date="2023-01" db="EMBL/GenBank/DDBJ databases">
        <title>Draft genome sequence of Methylobacterium brachythecii strain NBRC 107710.</title>
        <authorList>
            <person name="Sun Q."/>
            <person name="Mori K."/>
        </authorList>
    </citation>
    <scope>NUCLEOTIDE SEQUENCE</scope>
    <source>
        <strain evidence="7">NBRC 107710</strain>
    </source>
</reference>
<dbReference type="InterPro" id="IPR046373">
    <property type="entry name" value="Acyl-CoA_Oxase/DH_mid-dom_sf"/>
</dbReference>
<evidence type="ECO:0000256" key="4">
    <source>
        <dbReference type="ARBA" id="ARBA00022827"/>
    </source>
</evidence>
<protein>
    <submittedName>
        <fullName evidence="8">Acyl-CoA dehydrogenase</fullName>
        <ecNumber evidence="8">1.3.8.7</ecNumber>
    </submittedName>
</protein>
<sequence>MSTLALRTRRVAEIAALHADEVDREGRFPAEAVAALKAERLLGIQIPMQFGGESAGMSDIAEVCFALGQVCTAAAMVFAMHQIKVASLVTHGLDSDWHCSLMARIAEEQLLVASSTTEAGIGGDLRNSLCAVEADGEVFSLTKEASVISYGAHADLILATARRNPQAPTSDQVLVALMQDQITLTMTSRWDTLGMRGTCSDGFLLVARDVPLVQVLQKPFAEIAAQSMLASSHLLWSSVWFGIASFAVDRARAYVQGEARKKPGSVPPGALRLAEAANELQAMKGTVIAGLKRFEMAQGNVDDLSSIGFAVMLNNVKTTVSAMAVDIVQRALGIVGLAGYKNGTPFSLGRALRDVMSAPLMISNDRILANTANLLLVQKGGSQLMSA</sequence>
<dbReference type="Proteomes" id="UP001156881">
    <property type="component" value="Unassembled WGS sequence"/>
</dbReference>
<dbReference type="InterPro" id="IPR013786">
    <property type="entry name" value="AcylCoA_DH/ox_N"/>
</dbReference>
<evidence type="ECO:0000313" key="10">
    <source>
        <dbReference type="Proteomes" id="UP001156881"/>
    </source>
</evidence>
<comment type="similarity">
    <text evidence="2">Belongs to the acyl-CoA dehydrogenase family.</text>
</comment>
<gene>
    <name evidence="7" type="primary">acd_1</name>
    <name evidence="7" type="ORF">GCM10007884_10790</name>
    <name evidence="8" type="ORF">GGR33_001010</name>
</gene>
<reference evidence="10" key="2">
    <citation type="journal article" date="2019" name="Int. J. Syst. Evol. Microbiol.">
        <title>The Global Catalogue of Microorganisms (GCM) 10K type strain sequencing project: providing services to taxonomists for standard genome sequencing and annotation.</title>
        <authorList>
            <consortium name="The Broad Institute Genomics Platform"/>
            <consortium name="The Broad Institute Genome Sequencing Center for Infectious Disease"/>
            <person name="Wu L."/>
            <person name="Ma J."/>
        </authorList>
    </citation>
    <scope>NUCLEOTIDE SEQUENCE [LARGE SCALE GENOMIC DNA]</scope>
    <source>
        <strain evidence="10">NBRC 107710</strain>
    </source>
</reference>
<dbReference type="AlphaFoldDB" id="A0A7W6AH87"/>
<dbReference type="InterPro" id="IPR009100">
    <property type="entry name" value="AcylCoA_DH/oxidase_NM_dom_sf"/>
</dbReference>
<dbReference type="GO" id="GO:0050660">
    <property type="term" value="F:flavin adenine dinucleotide binding"/>
    <property type="evidence" value="ECO:0007669"/>
    <property type="project" value="InterPro"/>
</dbReference>
<evidence type="ECO:0000259" key="6">
    <source>
        <dbReference type="Pfam" id="PF02771"/>
    </source>
</evidence>
<dbReference type="Proteomes" id="UP000517759">
    <property type="component" value="Unassembled WGS sequence"/>
</dbReference>
<dbReference type="PIRSF" id="PIRSF016578">
    <property type="entry name" value="HsaA"/>
    <property type="match status" value="1"/>
</dbReference>
<keyword evidence="3" id="KW-0285">Flavoprotein</keyword>
<reference evidence="7" key="1">
    <citation type="journal article" date="2014" name="Int. J. Syst. Evol. Microbiol.">
        <title>Complete genome of a new Firmicutes species belonging to the dominant human colonic microbiota ('Ruminococcus bicirculans') reveals two chromosomes and a selective capacity to utilize plant glucans.</title>
        <authorList>
            <consortium name="NISC Comparative Sequencing Program"/>
            <person name="Wegmann U."/>
            <person name="Louis P."/>
            <person name="Goesmann A."/>
            <person name="Henrissat B."/>
            <person name="Duncan S.H."/>
            <person name="Flint H.J."/>
        </authorList>
    </citation>
    <scope>NUCLEOTIDE SEQUENCE</scope>
    <source>
        <strain evidence="7">NBRC 107710</strain>
    </source>
</reference>
<evidence type="ECO:0000256" key="3">
    <source>
        <dbReference type="ARBA" id="ARBA00022630"/>
    </source>
</evidence>
<dbReference type="PANTHER" id="PTHR43884">
    <property type="entry name" value="ACYL-COA DEHYDROGENASE"/>
    <property type="match status" value="1"/>
</dbReference>
<evidence type="ECO:0000313" key="7">
    <source>
        <dbReference type="EMBL" id="GLS43094.1"/>
    </source>
</evidence>
<dbReference type="Gene3D" id="1.10.540.10">
    <property type="entry name" value="Acyl-CoA dehydrogenase/oxidase, N-terminal domain"/>
    <property type="match status" value="1"/>
</dbReference>
<dbReference type="Pfam" id="PF02771">
    <property type="entry name" value="Acyl-CoA_dh_N"/>
    <property type="match status" value="1"/>
</dbReference>
<evidence type="ECO:0000256" key="1">
    <source>
        <dbReference type="ARBA" id="ARBA00001974"/>
    </source>
</evidence>
<dbReference type="SUPFAM" id="SSF56645">
    <property type="entry name" value="Acyl-CoA dehydrogenase NM domain-like"/>
    <property type="match status" value="1"/>
</dbReference>
<dbReference type="EC" id="1.3.8.7" evidence="8"/>
<dbReference type="SUPFAM" id="SSF47203">
    <property type="entry name" value="Acyl-CoA dehydrogenase C-terminal domain-like"/>
    <property type="match status" value="1"/>
</dbReference>
<comment type="caution">
    <text evidence="8">The sequence shown here is derived from an EMBL/GenBank/DDBJ whole genome shotgun (WGS) entry which is preliminary data.</text>
</comment>
<dbReference type="InterPro" id="IPR036250">
    <property type="entry name" value="AcylCo_DH-like_C"/>
</dbReference>
<comment type="cofactor">
    <cofactor evidence="1">
        <name>FAD</name>
        <dbReference type="ChEBI" id="CHEBI:57692"/>
    </cofactor>
</comment>
<proteinExistence type="inferred from homology"/>
<accession>A0A7W6AH87</accession>
<keyword evidence="4" id="KW-0274">FAD</keyword>
<dbReference type="Gene3D" id="1.20.140.10">
    <property type="entry name" value="Butyryl-CoA Dehydrogenase, subunit A, domain 3"/>
    <property type="match status" value="1"/>
</dbReference>
<keyword evidence="8" id="KW-0560">Oxidoreductase</keyword>
<dbReference type="PANTHER" id="PTHR43884:SF12">
    <property type="entry name" value="ISOVALERYL-COA DEHYDROGENASE, MITOCHONDRIAL-RELATED"/>
    <property type="match status" value="1"/>
</dbReference>
<dbReference type="GO" id="GO:0070991">
    <property type="term" value="F:medium-chain fatty acyl-CoA dehydrogenase activity"/>
    <property type="evidence" value="ECO:0007669"/>
    <property type="project" value="UniProtKB-EC"/>
</dbReference>
<dbReference type="Pfam" id="PF00441">
    <property type="entry name" value="Acyl-CoA_dh_1"/>
    <property type="match status" value="1"/>
</dbReference>
<dbReference type="Gene3D" id="2.40.110.10">
    <property type="entry name" value="Butyryl-CoA Dehydrogenase, subunit A, domain 2"/>
    <property type="match status" value="1"/>
</dbReference>
<dbReference type="EMBL" id="JACIDN010000002">
    <property type="protein sequence ID" value="MBB3901524.1"/>
    <property type="molecule type" value="Genomic_DNA"/>
</dbReference>
<keyword evidence="10" id="KW-1185">Reference proteome</keyword>
<reference evidence="8 9" key="3">
    <citation type="submission" date="2020-08" db="EMBL/GenBank/DDBJ databases">
        <title>Genomic Encyclopedia of Type Strains, Phase IV (KMG-IV): sequencing the most valuable type-strain genomes for metagenomic binning, comparative biology and taxonomic classification.</title>
        <authorList>
            <person name="Goeker M."/>
        </authorList>
    </citation>
    <scope>NUCLEOTIDE SEQUENCE [LARGE SCALE GENOMIC DNA]</scope>
    <source>
        <strain evidence="8 9">DSM 24105</strain>
    </source>
</reference>